<evidence type="ECO:0000313" key="3">
    <source>
        <dbReference type="Proteomes" id="UP000076420"/>
    </source>
</evidence>
<dbReference type="VEuPathDB" id="VectorBase:BGLB013052"/>
<dbReference type="AlphaFoldDB" id="A0A2C9K4I0"/>
<gene>
    <name evidence="2" type="primary">106050950</name>
</gene>
<evidence type="ECO:0000313" key="2">
    <source>
        <dbReference type="EnsemblMetazoa" id="BGLB013052-PB"/>
    </source>
</evidence>
<name>A0A2C9K4I0_BIOGL</name>
<feature type="region of interest" description="Disordered" evidence="1">
    <location>
        <begin position="240"/>
        <end position="275"/>
    </location>
</feature>
<feature type="region of interest" description="Disordered" evidence="1">
    <location>
        <begin position="120"/>
        <end position="139"/>
    </location>
</feature>
<reference evidence="2" key="1">
    <citation type="submission" date="2020-05" db="UniProtKB">
        <authorList>
            <consortium name="EnsemblMetazoa"/>
        </authorList>
    </citation>
    <scope>IDENTIFICATION</scope>
    <source>
        <strain evidence="2">BB02</strain>
    </source>
</reference>
<evidence type="ECO:0000256" key="1">
    <source>
        <dbReference type="SAM" id="MobiDB-lite"/>
    </source>
</evidence>
<dbReference type="OrthoDB" id="6287644at2759"/>
<proteinExistence type="predicted"/>
<organism evidence="2 3">
    <name type="scientific">Biomphalaria glabrata</name>
    <name type="common">Bloodfluke planorb</name>
    <name type="synonym">Freshwater snail</name>
    <dbReference type="NCBI Taxonomy" id="6526"/>
    <lineage>
        <taxon>Eukaryota</taxon>
        <taxon>Metazoa</taxon>
        <taxon>Spiralia</taxon>
        <taxon>Lophotrochozoa</taxon>
        <taxon>Mollusca</taxon>
        <taxon>Gastropoda</taxon>
        <taxon>Heterobranchia</taxon>
        <taxon>Euthyneura</taxon>
        <taxon>Panpulmonata</taxon>
        <taxon>Hygrophila</taxon>
        <taxon>Lymnaeoidea</taxon>
        <taxon>Planorbidae</taxon>
        <taxon>Biomphalaria</taxon>
    </lineage>
</organism>
<dbReference type="EnsemblMetazoa" id="BGLB013052-RC">
    <property type="protein sequence ID" value="BGLB013052-PC"/>
    <property type="gene ID" value="BGLB013052"/>
</dbReference>
<dbReference type="EnsemblMetazoa" id="BGLB013052-RD">
    <property type="protein sequence ID" value="BGLB013052-PD"/>
    <property type="gene ID" value="BGLB013052"/>
</dbReference>
<dbReference type="RefSeq" id="XP_013061495.2">
    <property type="nucleotide sequence ID" value="XM_013206041.2"/>
</dbReference>
<dbReference type="KEGG" id="bgt:106050950"/>
<accession>A0A2C9K4I0</accession>
<sequence>MSHAKPPGHNSSSVQRASRINSIESARLEKQINYFQQSFLHQCRLTNRAIRIICMSLESIRSSSGHSLETRSPVETAESFSETESKSPFFLYGERIWSRKKRKLYKSLSASNRLSCRWEDVQSPHEPEDIPAASKQDAANEKRPLTAGNLQNDVIDQETEKGCHLGSRPNWEDDTDDVTKKIFKNQARAVEGRRHAVYQSSGEVMVAQAARNVRGLVRQIKISGAPVLADSDAPVAGDRTDLRVKSGLRAKSGLSHRSSDNQSTKLNKVRQEEYG</sequence>
<dbReference type="Proteomes" id="UP000076420">
    <property type="component" value="Unassembled WGS sequence"/>
</dbReference>
<dbReference type="EnsemblMetazoa" id="BGLB013052-RB">
    <property type="protein sequence ID" value="BGLB013052-PB"/>
    <property type="gene ID" value="BGLB013052"/>
</dbReference>
<dbReference type="RefSeq" id="XP_013061497.2">
    <property type="nucleotide sequence ID" value="XM_013206043.2"/>
</dbReference>
<dbReference type="VEuPathDB" id="VectorBase:BGLAX_036558"/>
<protein>
    <submittedName>
        <fullName evidence="2">Uncharacterized protein</fullName>
    </submittedName>
</protein>